<dbReference type="PROSITE" id="PS51635">
    <property type="entry name" value="PNPLA"/>
    <property type="match status" value="1"/>
</dbReference>
<dbReference type="EMBL" id="GL945017">
    <property type="protein sequence ID" value="EGN56769.1"/>
    <property type="molecule type" value="Genomic_DNA"/>
</dbReference>
<gene>
    <name evidence="7" type="ORF">Premu_1340</name>
</gene>
<protein>
    <submittedName>
        <fullName evidence="7">Patatin</fullName>
    </submittedName>
</protein>
<feature type="short sequence motif" description="GXSXG" evidence="4">
    <location>
        <begin position="61"/>
        <end position="65"/>
    </location>
</feature>
<dbReference type="SUPFAM" id="SSF52151">
    <property type="entry name" value="FabD/lysophospholipase-like"/>
    <property type="match status" value="1"/>
</dbReference>
<evidence type="ECO:0000259" key="6">
    <source>
        <dbReference type="PROSITE" id="PS51635"/>
    </source>
</evidence>
<feature type="active site" description="Proton acceptor" evidence="4">
    <location>
        <position position="209"/>
    </location>
</feature>
<dbReference type="PANTHER" id="PTHR14226:SF76">
    <property type="entry name" value="NTE FAMILY PROTEIN RSSA"/>
    <property type="match status" value="1"/>
</dbReference>
<dbReference type="InterPro" id="IPR050301">
    <property type="entry name" value="NTE"/>
</dbReference>
<dbReference type="OrthoDB" id="9770965at2"/>
<dbReference type="HOGENOM" id="CLU_014750_2_0_10"/>
<keyword evidence="1 4" id="KW-0378">Hydrolase</keyword>
<evidence type="ECO:0000313" key="7">
    <source>
        <dbReference type="EMBL" id="EGN56769.1"/>
    </source>
</evidence>
<dbReference type="eggNOG" id="COG1752">
    <property type="taxonomic scope" value="Bacteria"/>
</dbReference>
<evidence type="ECO:0000256" key="3">
    <source>
        <dbReference type="ARBA" id="ARBA00023098"/>
    </source>
</evidence>
<reference evidence="8" key="1">
    <citation type="journal article" date="2011" name="Stand. Genomic Sci.">
        <title>Non-contiguous finished genome sequence of the opportunistic oral pathogen Prevotella multisaccharivorax type strain (PPPA20).</title>
        <authorList>
            <person name="Pati A."/>
            <person name="Gronow S."/>
            <person name="Lu M."/>
            <person name="Lapidus A."/>
            <person name="Nolan M."/>
            <person name="Lucas S."/>
            <person name="Hammon N."/>
            <person name="Deshpande S."/>
            <person name="Cheng J.F."/>
            <person name="Tapia R."/>
            <person name="Han C."/>
            <person name="Goodwin L."/>
            <person name="Pitluck S."/>
            <person name="Liolios K."/>
            <person name="Pagani I."/>
            <person name="Mavromatis K."/>
            <person name="Mikhailova N."/>
            <person name="Huntemann M."/>
            <person name="Chen A."/>
            <person name="Palaniappan K."/>
            <person name="Land M."/>
            <person name="Hauser L."/>
            <person name="Detter J.C."/>
            <person name="Brambilla E.M."/>
            <person name="Rohde M."/>
            <person name="Goker M."/>
            <person name="Woyke T."/>
            <person name="Bristow J."/>
            <person name="Eisen J.A."/>
            <person name="Markowitz V."/>
            <person name="Hugenholtz P."/>
            <person name="Kyrpides N.C."/>
            <person name="Klenk H.P."/>
            <person name="Ivanova N."/>
        </authorList>
    </citation>
    <scope>NUCLEOTIDE SEQUENCE [LARGE SCALE GENOMIC DNA]</scope>
    <source>
        <strain evidence="8">DSM 17128</strain>
    </source>
</reference>
<feature type="active site" description="Nucleophile" evidence="4">
    <location>
        <position position="63"/>
    </location>
</feature>
<feature type="short sequence motif" description="DGA/G" evidence="4">
    <location>
        <begin position="209"/>
        <end position="211"/>
    </location>
</feature>
<dbReference type="Pfam" id="PF01734">
    <property type="entry name" value="Patatin"/>
    <property type="match status" value="1"/>
</dbReference>
<organism evidence="7 8">
    <name type="scientific">Hallella multisaccharivorax DSM 17128</name>
    <dbReference type="NCBI Taxonomy" id="688246"/>
    <lineage>
        <taxon>Bacteria</taxon>
        <taxon>Pseudomonadati</taxon>
        <taxon>Bacteroidota</taxon>
        <taxon>Bacteroidia</taxon>
        <taxon>Bacteroidales</taxon>
        <taxon>Prevotellaceae</taxon>
        <taxon>Hallella</taxon>
    </lineage>
</organism>
<dbReference type="InterPro" id="IPR016035">
    <property type="entry name" value="Acyl_Trfase/lysoPLipase"/>
</dbReference>
<name>F8NAA6_9BACT</name>
<sequence length="675" mass="75138">MRKFSLFLLLVLSCVCTVFGQDSQRPRVAVVLSGGGAKGMAHIGALKVIEKAGIPVDIVTGTSMGSIIGGLYSCGWTAQRLDSMVRKQDWTLLLSDRGEYYAQNLGNREKQATYAFSKTFALGQKDRLGDAGLIQGRNLMTLFDRLTAGYTDSISFDSLPIPFACVATNIVDNTEYDFHSGRLAFAMRSSMSIPAAFSPMRLGDKVLVDGGLRNNYPADVAKAMGADYIIGVTVQGPPRTADDINSSSLVMGQIINVNCKNKYEANLSITDIPIRVNTQGYSAASFTPAAIDTLIRRGEEEAMRHWDELMELKRKLELPDDYRPAPHVLNPAALIAPDYADTKRQRSAHDMLQGSIGLRFDTEAMVAMQLDGVYSMANRPIDLEATIRLGKRMSFAMKGVVKPGRVETGLQYVFEHNDLDIFSGGKKSFNLTINHHKTSLGLMDIGVRNLTMDLSANWDYYDFHRFMVDSQITHEGLGLKNEHLFSYHACLHYDSENKGVFPSRGSSFRAEYGYFTDNFYSYKGHRGFSELNARWRTSFPLSHLLTLQPTLYGRMLFGSDIPFIRMNGIGGPWFGHYLDQQMPFDGIGHVEMTDKQFVACRLKLQAQLSTNNFVLISVSGAQPSHRAARLLKSHTLLGCQAAYYYRTIFGPLGATLGYSNKTKRVNLFINLGYEF</sequence>
<evidence type="ECO:0000256" key="2">
    <source>
        <dbReference type="ARBA" id="ARBA00022963"/>
    </source>
</evidence>
<feature type="signal peptide" evidence="5">
    <location>
        <begin position="1"/>
        <end position="20"/>
    </location>
</feature>
<keyword evidence="5" id="KW-0732">Signal</keyword>
<dbReference type="GO" id="GO:0016787">
    <property type="term" value="F:hydrolase activity"/>
    <property type="evidence" value="ECO:0007669"/>
    <property type="project" value="UniProtKB-UniRule"/>
</dbReference>
<dbReference type="PANTHER" id="PTHR14226">
    <property type="entry name" value="NEUROPATHY TARGET ESTERASE/SWISS CHEESE D.MELANOGASTER"/>
    <property type="match status" value="1"/>
</dbReference>
<dbReference type="GO" id="GO:0016042">
    <property type="term" value="P:lipid catabolic process"/>
    <property type="evidence" value="ECO:0007669"/>
    <property type="project" value="UniProtKB-UniRule"/>
</dbReference>
<dbReference type="Proteomes" id="UP000002772">
    <property type="component" value="Unassembled WGS sequence"/>
</dbReference>
<evidence type="ECO:0000256" key="5">
    <source>
        <dbReference type="SAM" id="SignalP"/>
    </source>
</evidence>
<dbReference type="CDD" id="cd07205">
    <property type="entry name" value="Pat_PNPLA6_PNPLA7_NTE1_like"/>
    <property type="match status" value="1"/>
</dbReference>
<dbReference type="STRING" id="688246.Premu_1340"/>
<evidence type="ECO:0000256" key="4">
    <source>
        <dbReference type="PROSITE-ProRule" id="PRU01161"/>
    </source>
</evidence>
<feature type="domain" description="PNPLA" evidence="6">
    <location>
        <begin position="30"/>
        <end position="222"/>
    </location>
</feature>
<keyword evidence="3 4" id="KW-0443">Lipid metabolism</keyword>
<evidence type="ECO:0000313" key="8">
    <source>
        <dbReference type="Proteomes" id="UP000002772"/>
    </source>
</evidence>
<dbReference type="InterPro" id="IPR002641">
    <property type="entry name" value="PNPLA_dom"/>
</dbReference>
<dbReference type="RefSeq" id="WP_007574051.1">
    <property type="nucleotide sequence ID" value="NZ_BPTS01000001.1"/>
</dbReference>
<evidence type="ECO:0000256" key="1">
    <source>
        <dbReference type="ARBA" id="ARBA00022801"/>
    </source>
</evidence>
<dbReference type="eggNOG" id="COG0729">
    <property type="taxonomic scope" value="Bacteria"/>
</dbReference>
<keyword evidence="2 4" id="KW-0442">Lipid degradation</keyword>
<keyword evidence="8" id="KW-1185">Reference proteome</keyword>
<accession>F8NAA6</accession>
<proteinExistence type="predicted"/>
<dbReference type="Pfam" id="PF19143">
    <property type="entry name" value="Omp85_2"/>
    <property type="match status" value="1"/>
</dbReference>
<dbReference type="AlphaFoldDB" id="F8NAA6"/>
<dbReference type="Gene3D" id="2.40.160.50">
    <property type="entry name" value="membrane protein fhac: a member of the omp85/tpsb transporter family"/>
    <property type="match status" value="1"/>
</dbReference>
<dbReference type="InterPro" id="IPR043864">
    <property type="entry name" value="Omp85-like_dom"/>
</dbReference>
<feature type="chain" id="PRO_5003375777" evidence="5">
    <location>
        <begin position="21"/>
        <end position="675"/>
    </location>
</feature>
<feature type="short sequence motif" description="GXGXXG" evidence="4">
    <location>
        <begin position="34"/>
        <end position="39"/>
    </location>
</feature>
<dbReference type="Gene3D" id="3.40.1090.10">
    <property type="entry name" value="Cytosolic phospholipase A2 catalytic domain"/>
    <property type="match status" value="2"/>
</dbReference>